<feature type="signal peptide" evidence="2">
    <location>
        <begin position="1"/>
        <end position="20"/>
    </location>
</feature>
<evidence type="ECO:0008006" key="5">
    <source>
        <dbReference type="Google" id="ProtNLM"/>
    </source>
</evidence>
<reference evidence="3" key="1">
    <citation type="submission" date="2021-01" db="UniProtKB">
        <authorList>
            <consortium name="EnsemblMetazoa"/>
        </authorList>
    </citation>
    <scope>IDENTIFICATION</scope>
</reference>
<keyword evidence="4" id="KW-1185">Reference proteome</keyword>
<dbReference type="Proteomes" id="UP000594262">
    <property type="component" value="Unplaced"/>
</dbReference>
<dbReference type="EnsemblMetazoa" id="CLYHEMT023204.1">
    <property type="protein sequence ID" value="CLYHEMP023204.1"/>
    <property type="gene ID" value="CLYHEMG023204"/>
</dbReference>
<evidence type="ECO:0000313" key="4">
    <source>
        <dbReference type="Proteomes" id="UP000594262"/>
    </source>
</evidence>
<feature type="compositionally biased region" description="Polar residues" evidence="1">
    <location>
        <begin position="36"/>
        <end position="45"/>
    </location>
</feature>
<keyword evidence="2" id="KW-0732">Signal</keyword>
<dbReference type="SUPFAM" id="SSF57414">
    <property type="entry name" value="Hairpin loop containing domain-like"/>
    <property type="match status" value="1"/>
</dbReference>
<evidence type="ECO:0000256" key="1">
    <source>
        <dbReference type="SAM" id="MobiDB-lite"/>
    </source>
</evidence>
<dbReference type="AlphaFoldDB" id="A0A7M6DR91"/>
<evidence type="ECO:0000256" key="2">
    <source>
        <dbReference type="SAM" id="SignalP"/>
    </source>
</evidence>
<dbReference type="EnsemblMetazoa" id="CLYHEMT024375.1">
    <property type="protein sequence ID" value="CLYHEMP024375.1"/>
    <property type="gene ID" value="CLYHEMG024375"/>
</dbReference>
<feature type="region of interest" description="Disordered" evidence="1">
    <location>
        <begin position="25"/>
        <end position="45"/>
    </location>
</feature>
<feature type="compositionally biased region" description="Low complexity" evidence="1">
    <location>
        <begin position="25"/>
        <end position="35"/>
    </location>
</feature>
<proteinExistence type="predicted"/>
<evidence type="ECO:0000313" key="3">
    <source>
        <dbReference type="EnsemblMetazoa" id="CLYHEMP024375.1"/>
    </source>
</evidence>
<accession>A0A7M6DR91</accession>
<organism evidence="3 4">
    <name type="scientific">Clytia hemisphaerica</name>
    <dbReference type="NCBI Taxonomy" id="252671"/>
    <lineage>
        <taxon>Eukaryota</taxon>
        <taxon>Metazoa</taxon>
        <taxon>Cnidaria</taxon>
        <taxon>Hydrozoa</taxon>
        <taxon>Hydroidolina</taxon>
        <taxon>Leptothecata</taxon>
        <taxon>Obeliida</taxon>
        <taxon>Clytiidae</taxon>
        <taxon>Clytia</taxon>
    </lineage>
</organism>
<feature type="chain" id="PRO_5036401266" description="Apple domain-containing protein" evidence="2">
    <location>
        <begin position="21"/>
        <end position="172"/>
    </location>
</feature>
<sequence length="172" mass="18920">MFYLFKFFPIIVAYTISASSLSTTTTITQGQTPGPNSGQETVSAASSQTTRYIRNAKSFSGTKIKMVAGVYMVTECVLLCEKDENCDFSVLDDMQNCTLYSTETNNKTTDQKGTLKTDDSPCVSVVFKKRSDSTTFDKASTTEFCTAKYSYETDGCYNKCGGKTGWCTYHCG</sequence>
<name>A0A7M6DR91_9CNID</name>
<protein>
    <recommendedName>
        <fullName evidence="5">Apple domain-containing protein</fullName>
    </recommendedName>
</protein>